<proteinExistence type="predicted"/>
<name>A0AAV2TFG4_CALDB</name>
<evidence type="ECO:0000313" key="8">
    <source>
        <dbReference type="Proteomes" id="UP001497525"/>
    </source>
</evidence>
<comment type="caution">
    <text evidence="7">The sequence shown here is derived from an EMBL/GenBank/DDBJ whole genome shotgun (WGS) entry which is preliminary data.</text>
</comment>
<evidence type="ECO:0000259" key="6">
    <source>
        <dbReference type="PROSITE" id="PS50279"/>
    </source>
</evidence>
<evidence type="ECO:0000313" key="7">
    <source>
        <dbReference type="EMBL" id="CAL5135430.1"/>
    </source>
</evidence>
<dbReference type="EMBL" id="CAXLJL010000267">
    <property type="protein sequence ID" value="CAL5135430.1"/>
    <property type="molecule type" value="Genomic_DNA"/>
</dbReference>
<dbReference type="Proteomes" id="UP001497525">
    <property type="component" value="Unassembled WGS sequence"/>
</dbReference>
<dbReference type="AlphaFoldDB" id="A0AAV2TFG4"/>
<dbReference type="GO" id="GO:0004867">
    <property type="term" value="F:serine-type endopeptidase inhibitor activity"/>
    <property type="evidence" value="ECO:0007669"/>
    <property type="project" value="InterPro"/>
</dbReference>
<evidence type="ECO:0000256" key="2">
    <source>
        <dbReference type="ARBA" id="ARBA00022525"/>
    </source>
</evidence>
<evidence type="ECO:0000256" key="5">
    <source>
        <dbReference type="SAM" id="SignalP"/>
    </source>
</evidence>
<keyword evidence="3" id="KW-0800">Toxin</keyword>
<organism evidence="7 8">
    <name type="scientific">Calicophoron daubneyi</name>
    <name type="common">Rumen fluke</name>
    <name type="synonym">Paramphistomum daubneyi</name>
    <dbReference type="NCBI Taxonomy" id="300641"/>
    <lineage>
        <taxon>Eukaryota</taxon>
        <taxon>Metazoa</taxon>
        <taxon>Spiralia</taxon>
        <taxon>Lophotrochozoa</taxon>
        <taxon>Platyhelminthes</taxon>
        <taxon>Trematoda</taxon>
        <taxon>Digenea</taxon>
        <taxon>Plagiorchiida</taxon>
        <taxon>Pronocephalata</taxon>
        <taxon>Paramphistomoidea</taxon>
        <taxon>Paramphistomidae</taxon>
        <taxon>Calicophoron</taxon>
    </lineage>
</organism>
<dbReference type="InterPro" id="IPR050098">
    <property type="entry name" value="TFPI/VKTCI-like"/>
</dbReference>
<protein>
    <recommendedName>
        <fullName evidence="6">BPTI/Kunitz inhibitor domain-containing protein</fullName>
    </recommendedName>
</protein>
<keyword evidence="4" id="KW-1015">Disulfide bond</keyword>
<dbReference type="PANTHER" id="PTHR10083">
    <property type="entry name" value="KUNITZ-TYPE PROTEASE INHIBITOR-RELATED"/>
    <property type="match status" value="1"/>
</dbReference>
<dbReference type="SUPFAM" id="SSF57362">
    <property type="entry name" value="BPTI-like"/>
    <property type="match status" value="1"/>
</dbReference>
<dbReference type="GO" id="GO:0005615">
    <property type="term" value="C:extracellular space"/>
    <property type="evidence" value="ECO:0007669"/>
    <property type="project" value="TreeGrafter"/>
</dbReference>
<dbReference type="CDD" id="cd00109">
    <property type="entry name" value="Kunitz-type"/>
    <property type="match status" value="1"/>
</dbReference>
<feature type="domain" description="BPTI/Kunitz inhibitor" evidence="6">
    <location>
        <begin position="88"/>
        <end position="138"/>
    </location>
</feature>
<dbReference type="Pfam" id="PF00014">
    <property type="entry name" value="Kunitz_BPTI"/>
    <property type="match status" value="1"/>
</dbReference>
<dbReference type="InterPro" id="IPR020901">
    <property type="entry name" value="Prtase_inh_Kunz-CS"/>
</dbReference>
<accession>A0AAV2TFG4</accession>
<evidence type="ECO:0000256" key="1">
    <source>
        <dbReference type="ARBA" id="ARBA00004613"/>
    </source>
</evidence>
<dbReference type="FunFam" id="4.10.410.10:FF:000020">
    <property type="entry name" value="Collagen, type VI, alpha 3"/>
    <property type="match status" value="1"/>
</dbReference>
<feature type="signal peptide" evidence="5">
    <location>
        <begin position="1"/>
        <end position="16"/>
    </location>
</feature>
<keyword evidence="2" id="KW-0964">Secreted</keyword>
<dbReference type="SMART" id="SM00131">
    <property type="entry name" value="KU"/>
    <property type="match status" value="1"/>
</dbReference>
<reference evidence="7" key="1">
    <citation type="submission" date="2024-06" db="EMBL/GenBank/DDBJ databases">
        <authorList>
            <person name="Liu X."/>
            <person name="Lenzi L."/>
            <person name="Haldenby T S."/>
            <person name="Uol C."/>
        </authorList>
    </citation>
    <scope>NUCLEOTIDE SEQUENCE</scope>
</reference>
<comment type="subcellular location">
    <subcellularLocation>
        <location evidence="1">Secreted</location>
    </subcellularLocation>
</comment>
<dbReference type="PRINTS" id="PR00759">
    <property type="entry name" value="BASICPTASE"/>
</dbReference>
<dbReference type="PROSITE" id="PS00280">
    <property type="entry name" value="BPTI_KUNITZ_1"/>
    <property type="match status" value="1"/>
</dbReference>
<keyword evidence="5" id="KW-0732">Signal</keyword>
<dbReference type="PROSITE" id="PS50279">
    <property type="entry name" value="BPTI_KUNITZ_2"/>
    <property type="match status" value="1"/>
</dbReference>
<dbReference type="InterPro" id="IPR036880">
    <property type="entry name" value="Kunitz_BPTI_sf"/>
</dbReference>
<gene>
    <name evidence="7" type="ORF">CDAUBV1_LOCUS9574</name>
</gene>
<evidence type="ECO:0000256" key="3">
    <source>
        <dbReference type="ARBA" id="ARBA00022656"/>
    </source>
</evidence>
<dbReference type="PANTHER" id="PTHR10083:SF217">
    <property type="entry name" value="BOOPHILIN-H2"/>
    <property type="match status" value="1"/>
</dbReference>
<dbReference type="Gene3D" id="4.10.410.10">
    <property type="entry name" value="Pancreatic trypsin inhibitor Kunitz domain"/>
    <property type="match status" value="1"/>
</dbReference>
<sequence length="156" mass="17722">MHSALFLIILIQAVTSYHVNRTTRFRHFAPFYKNTTISPKGIQVVTQLPVNRTSSIRPVTPLLVNGTEPIESLLQPKANVATSMQYRCILHIDSGVCLGYHPMYAYDVEQRKCVKFIYSGCMGNANRFNTSEECERFCGPPNRAVTENVTQTHLYH</sequence>
<feature type="chain" id="PRO_5043573299" description="BPTI/Kunitz inhibitor domain-containing protein" evidence="5">
    <location>
        <begin position="17"/>
        <end position="156"/>
    </location>
</feature>
<dbReference type="InterPro" id="IPR002223">
    <property type="entry name" value="Kunitz_BPTI"/>
</dbReference>
<evidence type="ECO:0000256" key="4">
    <source>
        <dbReference type="ARBA" id="ARBA00023157"/>
    </source>
</evidence>